<reference evidence="2 3" key="1">
    <citation type="submission" date="2020-08" db="EMBL/GenBank/DDBJ databases">
        <title>Genomic Encyclopedia of Type Strains, Phase IV (KMG-IV): sequencing the most valuable type-strain genomes for metagenomic binning, comparative biology and taxonomic classification.</title>
        <authorList>
            <person name="Goeker M."/>
        </authorList>
    </citation>
    <scope>NUCLEOTIDE SEQUENCE [LARGE SCALE GENOMIC DNA]</scope>
    <source>
        <strain evidence="2 3">YC6886</strain>
    </source>
</reference>
<dbReference type="CDD" id="cd10153">
    <property type="entry name" value="RcnR-FrmR-like_DUF156"/>
    <property type="match status" value="1"/>
</dbReference>
<name>A0A840V955_9BACT</name>
<dbReference type="PANTHER" id="PTHR33677:SF5">
    <property type="entry name" value="TRANSCRIPTIONAL REPRESSOR FRMR"/>
    <property type="match status" value="1"/>
</dbReference>
<gene>
    <name evidence="2" type="ORF">HNR46_000718</name>
</gene>
<evidence type="ECO:0000256" key="1">
    <source>
        <dbReference type="ARBA" id="ARBA00005260"/>
    </source>
</evidence>
<dbReference type="Gene3D" id="1.20.58.1000">
    <property type="entry name" value="Metal-sensitive repressor, helix protomer"/>
    <property type="match status" value="1"/>
</dbReference>
<keyword evidence="3" id="KW-1185">Reference proteome</keyword>
<dbReference type="GO" id="GO:0046872">
    <property type="term" value="F:metal ion binding"/>
    <property type="evidence" value="ECO:0007669"/>
    <property type="project" value="InterPro"/>
</dbReference>
<organism evidence="2 3">
    <name type="scientific">Haloferula luteola</name>
    <dbReference type="NCBI Taxonomy" id="595692"/>
    <lineage>
        <taxon>Bacteria</taxon>
        <taxon>Pseudomonadati</taxon>
        <taxon>Verrucomicrobiota</taxon>
        <taxon>Verrucomicrobiia</taxon>
        <taxon>Verrucomicrobiales</taxon>
        <taxon>Verrucomicrobiaceae</taxon>
        <taxon>Haloferula</taxon>
    </lineage>
</organism>
<accession>A0A840V955</accession>
<dbReference type="EMBL" id="JACHFD010000003">
    <property type="protein sequence ID" value="MBB5350490.1"/>
    <property type="molecule type" value="Genomic_DNA"/>
</dbReference>
<comment type="similarity">
    <text evidence="1">Belongs to the FrmR/RcnR family.</text>
</comment>
<dbReference type="Pfam" id="PF02583">
    <property type="entry name" value="Trns_repr_metal"/>
    <property type="match status" value="1"/>
</dbReference>
<comment type="caution">
    <text evidence="2">The sequence shown here is derived from an EMBL/GenBank/DDBJ whole genome shotgun (WGS) entry which is preliminary data.</text>
</comment>
<dbReference type="InterPro" id="IPR003735">
    <property type="entry name" value="Metal_Tscrpt_repr"/>
</dbReference>
<dbReference type="RefSeq" id="WP_184015842.1">
    <property type="nucleotide sequence ID" value="NZ_JACHFD010000003.1"/>
</dbReference>
<sequence length="91" mass="10350">MAHLSGDNTKLIQRVRRLKGQLEGIERMLVDGEDCYKILQNTAACRGALNSLTRQLMEEHIVHHIEQEASASEPIKAASRDLREILHSYLK</sequence>
<dbReference type="PANTHER" id="PTHR33677">
    <property type="entry name" value="TRANSCRIPTIONAL REPRESSOR FRMR-RELATED"/>
    <property type="match status" value="1"/>
</dbReference>
<dbReference type="AlphaFoldDB" id="A0A840V955"/>
<protein>
    <submittedName>
        <fullName evidence="2">DNA-binding FrmR family transcriptional regulator</fullName>
    </submittedName>
</protein>
<keyword evidence="2" id="KW-0238">DNA-binding</keyword>
<dbReference type="GO" id="GO:0045892">
    <property type="term" value="P:negative regulation of DNA-templated transcription"/>
    <property type="evidence" value="ECO:0007669"/>
    <property type="project" value="UniProtKB-ARBA"/>
</dbReference>
<proteinExistence type="inferred from homology"/>
<dbReference type="Proteomes" id="UP000557717">
    <property type="component" value="Unassembled WGS sequence"/>
</dbReference>
<evidence type="ECO:0000313" key="3">
    <source>
        <dbReference type="Proteomes" id="UP000557717"/>
    </source>
</evidence>
<dbReference type="InterPro" id="IPR038390">
    <property type="entry name" value="Metal_Tscrpt_repr_sf"/>
</dbReference>
<dbReference type="GO" id="GO:0003677">
    <property type="term" value="F:DNA binding"/>
    <property type="evidence" value="ECO:0007669"/>
    <property type="project" value="UniProtKB-KW"/>
</dbReference>
<evidence type="ECO:0000313" key="2">
    <source>
        <dbReference type="EMBL" id="MBB5350490.1"/>
    </source>
</evidence>